<evidence type="ECO:0000313" key="2">
    <source>
        <dbReference type="EMBL" id="KIK53741.1"/>
    </source>
</evidence>
<dbReference type="EMBL" id="KN834824">
    <property type="protein sequence ID" value="KIK53741.1"/>
    <property type="molecule type" value="Genomic_DNA"/>
</dbReference>
<evidence type="ECO:0000313" key="3">
    <source>
        <dbReference type="Proteomes" id="UP000053593"/>
    </source>
</evidence>
<proteinExistence type="predicted"/>
<dbReference type="HOGENOM" id="CLU_2812627_0_0_1"/>
<sequence>MDCFSLKNHHAKTRSKIPASSSAVTFRITSLFITYLEKRSSEVIPMIQGFLGWQIRRNYRCQGDCSP</sequence>
<reference evidence="1 3" key="1">
    <citation type="submission" date="2014-04" db="EMBL/GenBank/DDBJ databases">
        <title>Evolutionary Origins and Diversification of the Mycorrhizal Mutualists.</title>
        <authorList>
            <consortium name="DOE Joint Genome Institute"/>
            <consortium name="Mycorrhizal Genomics Consortium"/>
            <person name="Kohler A."/>
            <person name="Kuo A."/>
            <person name="Nagy L.G."/>
            <person name="Floudas D."/>
            <person name="Copeland A."/>
            <person name="Barry K.W."/>
            <person name="Cichocki N."/>
            <person name="Veneault-Fourrey C."/>
            <person name="LaButti K."/>
            <person name="Lindquist E.A."/>
            <person name="Lipzen A."/>
            <person name="Lundell T."/>
            <person name="Morin E."/>
            <person name="Murat C."/>
            <person name="Riley R."/>
            <person name="Ohm R."/>
            <person name="Sun H."/>
            <person name="Tunlid A."/>
            <person name="Henrissat B."/>
            <person name="Grigoriev I.V."/>
            <person name="Hibbett D.S."/>
            <person name="Martin F."/>
        </authorList>
    </citation>
    <scope>NUCLEOTIDE SEQUENCE [LARGE SCALE GENOMIC DNA]</scope>
    <source>
        <strain evidence="1 3">FD-317 M1</strain>
    </source>
</reference>
<gene>
    <name evidence="1" type="ORF">GYMLUDRAFT_667414</name>
    <name evidence="2" type="ORF">GYMLUDRAFT_924965</name>
</gene>
<accession>A0A0D0BJN0</accession>
<dbReference type="AlphaFoldDB" id="A0A0D0BJN0"/>
<keyword evidence="3" id="KW-1185">Reference proteome</keyword>
<dbReference type="EMBL" id="KN835052">
    <property type="protein sequence ID" value="KIK49734.1"/>
    <property type="molecule type" value="Genomic_DNA"/>
</dbReference>
<organism evidence="1 3">
    <name type="scientific">Collybiopsis luxurians FD-317 M1</name>
    <dbReference type="NCBI Taxonomy" id="944289"/>
    <lineage>
        <taxon>Eukaryota</taxon>
        <taxon>Fungi</taxon>
        <taxon>Dikarya</taxon>
        <taxon>Basidiomycota</taxon>
        <taxon>Agaricomycotina</taxon>
        <taxon>Agaricomycetes</taxon>
        <taxon>Agaricomycetidae</taxon>
        <taxon>Agaricales</taxon>
        <taxon>Marasmiineae</taxon>
        <taxon>Omphalotaceae</taxon>
        <taxon>Collybiopsis</taxon>
        <taxon>Collybiopsis luxurians</taxon>
    </lineage>
</organism>
<name>A0A0D0BJN0_9AGAR</name>
<evidence type="ECO:0000313" key="1">
    <source>
        <dbReference type="EMBL" id="KIK49734.1"/>
    </source>
</evidence>
<protein>
    <submittedName>
        <fullName evidence="1">Uncharacterized protein</fullName>
    </submittedName>
</protein>
<dbReference type="Proteomes" id="UP000053593">
    <property type="component" value="Unassembled WGS sequence"/>
</dbReference>